<sequence>MKIKNIYLDSEYLKSFGKSINTKKNLEEVVNFPINLLLKLYSHKYDFTQNELSDLIYQLDFLDSGKLTEILIFIYFHNYKVKIKC</sequence>
<evidence type="ECO:0000313" key="1">
    <source>
        <dbReference type="EMBL" id="QHS77756.1"/>
    </source>
</evidence>
<proteinExistence type="predicted"/>
<reference evidence="1" key="1">
    <citation type="journal article" date="2020" name="Nature">
        <title>Giant virus diversity and host interactions through global metagenomics.</title>
        <authorList>
            <person name="Schulz F."/>
            <person name="Roux S."/>
            <person name="Paez-Espino D."/>
            <person name="Jungbluth S."/>
            <person name="Walsh D.A."/>
            <person name="Denef V.J."/>
            <person name="McMahon K.D."/>
            <person name="Konstantinidis K.T."/>
            <person name="Eloe-Fadrosh E.A."/>
            <person name="Kyrpides N.C."/>
            <person name="Woyke T."/>
        </authorList>
    </citation>
    <scope>NUCLEOTIDE SEQUENCE</scope>
    <source>
        <strain evidence="1">GVMAG-S-1021933-23</strain>
    </source>
</reference>
<organism evidence="1">
    <name type="scientific">viral metagenome</name>
    <dbReference type="NCBI Taxonomy" id="1070528"/>
    <lineage>
        <taxon>unclassified sequences</taxon>
        <taxon>metagenomes</taxon>
        <taxon>organismal metagenomes</taxon>
    </lineage>
</organism>
<dbReference type="EMBL" id="MN740593">
    <property type="protein sequence ID" value="QHS77756.1"/>
    <property type="molecule type" value="Genomic_DNA"/>
</dbReference>
<name>A0A6C0ADH3_9ZZZZ</name>
<accession>A0A6C0ADH3</accession>
<protein>
    <submittedName>
        <fullName evidence="1">Uncharacterized protein</fullName>
    </submittedName>
</protein>
<dbReference type="AlphaFoldDB" id="A0A6C0ADH3"/>